<dbReference type="AlphaFoldDB" id="A0A931F0N0"/>
<dbReference type="PROSITE" id="PS00356">
    <property type="entry name" value="HTH_LACI_1"/>
    <property type="match status" value="1"/>
</dbReference>
<accession>A0A931F0N0</accession>
<evidence type="ECO:0000313" key="5">
    <source>
        <dbReference type="EMBL" id="MBF8191059.1"/>
    </source>
</evidence>
<keyword evidence="2 5" id="KW-0238">DNA-binding</keyword>
<dbReference type="PANTHER" id="PTHR30146">
    <property type="entry name" value="LACI-RELATED TRANSCRIPTIONAL REPRESSOR"/>
    <property type="match status" value="1"/>
</dbReference>
<dbReference type="CDD" id="cd06267">
    <property type="entry name" value="PBP1_LacI_sugar_binding-like"/>
    <property type="match status" value="1"/>
</dbReference>
<proteinExistence type="predicted"/>
<dbReference type="SUPFAM" id="SSF47413">
    <property type="entry name" value="lambda repressor-like DNA-binding domains"/>
    <property type="match status" value="1"/>
</dbReference>
<dbReference type="InterPro" id="IPR046335">
    <property type="entry name" value="LacI/GalR-like_sensor"/>
</dbReference>
<dbReference type="Pfam" id="PF13377">
    <property type="entry name" value="Peripla_BP_3"/>
    <property type="match status" value="1"/>
</dbReference>
<gene>
    <name evidence="5" type="ORF">ITP53_36195</name>
</gene>
<dbReference type="GO" id="GO:0003700">
    <property type="term" value="F:DNA-binding transcription factor activity"/>
    <property type="evidence" value="ECO:0007669"/>
    <property type="project" value="TreeGrafter"/>
</dbReference>
<evidence type="ECO:0000256" key="3">
    <source>
        <dbReference type="ARBA" id="ARBA00023163"/>
    </source>
</evidence>
<organism evidence="5 6">
    <name type="scientific">Nonomuraea cypriaca</name>
    <dbReference type="NCBI Taxonomy" id="1187855"/>
    <lineage>
        <taxon>Bacteria</taxon>
        <taxon>Bacillati</taxon>
        <taxon>Actinomycetota</taxon>
        <taxon>Actinomycetes</taxon>
        <taxon>Streptosporangiales</taxon>
        <taxon>Streptosporangiaceae</taxon>
        <taxon>Nonomuraea</taxon>
    </lineage>
</organism>
<dbReference type="SUPFAM" id="SSF53822">
    <property type="entry name" value="Periplasmic binding protein-like I"/>
    <property type="match status" value="1"/>
</dbReference>
<dbReference type="CDD" id="cd01392">
    <property type="entry name" value="HTH_LacI"/>
    <property type="match status" value="1"/>
</dbReference>
<dbReference type="Gene3D" id="1.10.260.40">
    <property type="entry name" value="lambda repressor-like DNA-binding domains"/>
    <property type="match status" value="1"/>
</dbReference>
<evidence type="ECO:0000313" key="6">
    <source>
        <dbReference type="Proteomes" id="UP000605361"/>
    </source>
</evidence>
<dbReference type="InterPro" id="IPR028082">
    <property type="entry name" value="Peripla_BP_I"/>
</dbReference>
<dbReference type="Gene3D" id="3.40.50.2300">
    <property type="match status" value="2"/>
</dbReference>
<keyword evidence="6" id="KW-1185">Reference proteome</keyword>
<dbReference type="Pfam" id="PF00356">
    <property type="entry name" value="LacI"/>
    <property type="match status" value="1"/>
</dbReference>
<dbReference type="SMART" id="SM00354">
    <property type="entry name" value="HTH_LACI"/>
    <property type="match status" value="1"/>
</dbReference>
<feature type="domain" description="HTH lacI-type" evidence="4">
    <location>
        <begin position="1"/>
        <end position="53"/>
    </location>
</feature>
<dbReference type="InterPro" id="IPR000843">
    <property type="entry name" value="HTH_LacI"/>
</dbReference>
<name>A0A931F0N0_9ACTN</name>
<dbReference type="EMBL" id="JADOGI010000144">
    <property type="protein sequence ID" value="MBF8191059.1"/>
    <property type="molecule type" value="Genomic_DNA"/>
</dbReference>
<dbReference type="Proteomes" id="UP000605361">
    <property type="component" value="Unassembled WGS sequence"/>
</dbReference>
<evidence type="ECO:0000256" key="2">
    <source>
        <dbReference type="ARBA" id="ARBA00023125"/>
    </source>
</evidence>
<evidence type="ECO:0000256" key="1">
    <source>
        <dbReference type="ARBA" id="ARBA00023015"/>
    </source>
</evidence>
<comment type="caution">
    <text evidence="5">The sequence shown here is derived from an EMBL/GenBank/DDBJ whole genome shotgun (WGS) entry which is preliminary data.</text>
</comment>
<protein>
    <submittedName>
        <fullName evidence="5">LacI family DNA-binding transcriptional regulator</fullName>
    </submittedName>
</protein>
<dbReference type="InterPro" id="IPR010982">
    <property type="entry name" value="Lambda_DNA-bd_dom_sf"/>
</dbReference>
<reference evidence="5" key="1">
    <citation type="submission" date="2020-11" db="EMBL/GenBank/DDBJ databases">
        <title>Whole-genome analyses of Nonomuraea sp. K274.</title>
        <authorList>
            <person name="Veyisoglu A."/>
        </authorList>
    </citation>
    <scope>NUCLEOTIDE SEQUENCE</scope>
    <source>
        <strain evidence="5">K274</strain>
    </source>
</reference>
<sequence>MRDVAEAAGVSTKTVSEVVNGIGQVRESTRRRVMATIEELGYQPNPAARRLNSESTGVLTLALPRLASGLHAALAAAVIEVAESGGRVVALEPTGGDPERELEILRNDSGVADGAILALVALGEQAGGAVAGAPVVLLGTRPLRLPFDQVVADSAAMTESAVALLRSHGRERVAILGTEELLSPHLPPAGAAGAAEAAKAGLRVAANALTRAAGYAAVDSLAAGGVPFDGLVALGDALAFGALHALRDRSLAVPADVEVIGIGRAAESAYSWPSLSTVEADVRDMAERAHAWLLERIAGETGPPRHYDVPFTVVERESTRPTG</sequence>
<dbReference type="GO" id="GO:0000976">
    <property type="term" value="F:transcription cis-regulatory region binding"/>
    <property type="evidence" value="ECO:0007669"/>
    <property type="project" value="TreeGrafter"/>
</dbReference>
<keyword evidence="1" id="KW-0805">Transcription regulation</keyword>
<dbReference type="PROSITE" id="PS50932">
    <property type="entry name" value="HTH_LACI_2"/>
    <property type="match status" value="1"/>
</dbReference>
<dbReference type="PANTHER" id="PTHR30146:SF109">
    <property type="entry name" value="HTH-TYPE TRANSCRIPTIONAL REGULATOR GALS"/>
    <property type="match status" value="1"/>
</dbReference>
<evidence type="ECO:0000259" key="4">
    <source>
        <dbReference type="PROSITE" id="PS50932"/>
    </source>
</evidence>
<keyword evidence="3" id="KW-0804">Transcription</keyword>